<gene>
    <name evidence="4" type="ordered locus">mlr9377</name>
</gene>
<feature type="signal peptide" evidence="3">
    <location>
        <begin position="1"/>
        <end position="28"/>
    </location>
</feature>
<dbReference type="PANTHER" id="PTHR30222">
    <property type="entry name" value="SPERMIDINE/PUTRESCINE-BINDING PERIPLASMIC PROTEIN"/>
    <property type="match status" value="1"/>
</dbReference>
<evidence type="ECO:0000256" key="3">
    <source>
        <dbReference type="SAM" id="SignalP"/>
    </source>
</evidence>
<sequence length="353" mass="38681">MKNIGTISKTSIGAIVATLLLHVSHAQSQETLTISASGGSYDACVKAAYLDGWEKETGIKVVVGGGAWDLGVWRAQQETGKTEWDVATSDPGQLRQLVQNGWVMPIDPELPNKNGGLVDFPGLVPKFDGKIYALPTEIFSTVVTYNSKAFKGDKPKTWADVFNAEKYPGKRLFSNVPVDFGVLEVALLADGVAPENLYPLDVDRALKKLDSIKSDILWYDFGTQQVALLQQGDAVIGAGWDGRVKALQRDGGTIEFSTEQAIVKPDLWILPKGGNSELGARFLAFIDNPERQAKFATCIGYAPALRKAYDLLPADQKFTVDPNNLKGVVVWNDEYWAKNARDVTARFNEWLTK</sequence>
<dbReference type="SUPFAM" id="SSF53850">
    <property type="entry name" value="Periplasmic binding protein-like II"/>
    <property type="match status" value="1"/>
</dbReference>
<reference evidence="4 5" key="1">
    <citation type="journal article" date="2000" name="DNA Res.">
        <title>Complete genome structure of the nitrogen-fixing symbiotic bacterium Mesorhizobium loti.</title>
        <authorList>
            <person name="Kaneko T."/>
            <person name="Nakamura Y."/>
            <person name="Sato S."/>
            <person name="Asamizu E."/>
            <person name="Kato T."/>
            <person name="Sasamoto S."/>
            <person name="Watanabe A."/>
            <person name="Idesawa K."/>
            <person name="Ishikawa A."/>
            <person name="Kawashima K."/>
            <person name="Kimura T."/>
            <person name="Kishida Y."/>
            <person name="Kiyokawa C."/>
            <person name="Kohara M."/>
            <person name="Matsumoto M."/>
            <person name="Matsuno A."/>
            <person name="Mochizuki Y."/>
            <person name="Nakayama S."/>
            <person name="Nakazaki N."/>
            <person name="Shimpo S."/>
            <person name="Sugimoto M."/>
            <person name="Takeuchi C."/>
            <person name="Yamada M."/>
            <person name="Tabata S."/>
        </authorList>
    </citation>
    <scope>NUCLEOTIDE SEQUENCE [LARGE SCALE GENOMIC DNA]</scope>
    <source>
        <strain evidence="5">LMG 29417 / CECT 9101 / MAFF 303099</strain>
        <plasmid evidence="4 5">pMLa</plasmid>
    </source>
</reference>
<keyword evidence="2" id="KW-0574">Periplasm</keyword>
<evidence type="ECO:0000256" key="2">
    <source>
        <dbReference type="ARBA" id="ARBA00022764"/>
    </source>
</evidence>
<dbReference type="EMBL" id="BA000013">
    <property type="protein sequence ID" value="BAB54984.1"/>
    <property type="molecule type" value="Genomic_DNA"/>
</dbReference>
<dbReference type="HOGENOM" id="CLU_026974_8_0_5"/>
<dbReference type="KEGG" id="mlo:mlr9377"/>
<keyword evidence="4" id="KW-0614">Plasmid</keyword>
<dbReference type="RefSeq" id="WP_010915790.1">
    <property type="nucleotide sequence ID" value="NC_002679.1"/>
</dbReference>
<dbReference type="PANTHER" id="PTHR30222:SF2">
    <property type="entry name" value="ABC TRANSPORTER SUBSTRATE-BINDING PROTEIN"/>
    <property type="match status" value="1"/>
</dbReference>
<dbReference type="PATRIC" id="fig|266835.9.peg.7141"/>
<dbReference type="Proteomes" id="UP000000552">
    <property type="component" value="Plasmid pMLa"/>
</dbReference>
<name>Q981H1_RHILO</name>
<evidence type="ECO:0000313" key="5">
    <source>
        <dbReference type="Proteomes" id="UP000000552"/>
    </source>
</evidence>
<dbReference type="Pfam" id="PF13416">
    <property type="entry name" value="SBP_bac_8"/>
    <property type="match status" value="1"/>
</dbReference>
<feature type="chain" id="PRO_5004323102" evidence="3">
    <location>
        <begin position="29"/>
        <end position="353"/>
    </location>
</feature>
<dbReference type="InterPro" id="IPR006059">
    <property type="entry name" value="SBP"/>
</dbReference>
<keyword evidence="1 3" id="KW-0732">Signal</keyword>
<dbReference type="AlphaFoldDB" id="Q981H1"/>
<accession>Q981H1</accession>
<geneLocation type="plasmid" evidence="4 5">
    <name>pMLa</name>
</geneLocation>
<proteinExistence type="predicted"/>
<dbReference type="Gene3D" id="3.40.190.10">
    <property type="entry name" value="Periplasmic binding protein-like II"/>
    <property type="match status" value="2"/>
</dbReference>
<evidence type="ECO:0000313" key="4">
    <source>
        <dbReference type="EMBL" id="BAB54984.1"/>
    </source>
</evidence>
<evidence type="ECO:0000256" key="1">
    <source>
        <dbReference type="ARBA" id="ARBA00022729"/>
    </source>
</evidence>
<organism evidence="4 5">
    <name type="scientific">Mesorhizobium japonicum (strain LMG 29417 / CECT 9101 / MAFF 303099)</name>
    <name type="common">Mesorhizobium loti (strain MAFF 303099)</name>
    <dbReference type="NCBI Taxonomy" id="266835"/>
    <lineage>
        <taxon>Bacteria</taxon>
        <taxon>Pseudomonadati</taxon>
        <taxon>Pseudomonadota</taxon>
        <taxon>Alphaproteobacteria</taxon>
        <taxon>Hyphomicrobiales</taxon>
        <taxon>Phyllobacteriaceae</taxon>
        <taxon>Mesorhizobium</taxon>
    </lineage>
</organism>
<protein>
    <submittedName>
        <fullName evidence="4">Binding protein component of ABC transporter</fullName>
    </submittedName>
</protein>